<feature type="coiled-coil region" evidence="1">
    <location>
        <begin position="292"/>
        <end position="346"/>
    </location>
</feature>
<evidence type="ECO:0000313" key="4">
    <source>
        <dbReference type="Proteomes" id="UP001151760"/>
    </source>
</evidence>
<sequence>MSTSKFAETHNLVAFLEKPEESNGFDGIIDFLNASSIKYVLTVNPTIYKSCIQQFWATAKAKTVNGERQIQTLVDKKKVIITEKSVRSDLMLEDAEGTECLPNDVIFKQLILMGKQRKDSGPIEPIPDVTTNEEPTSTPSCDPPQSGKDRLQLAKLMTLCTKLQKRVLDLEKAKTAQAKEIANLKKREDASKQGRKIADLDADAEVTLIDETLERFDEEMLFDVQDDLQVTTAGEVVTTTSATTIVDELTLAATTDATRITTVVASTRPKAKGIVFHDKKEQASAFTPIVSSSQLLQAKEQAELEKERVEHQEASREAIIEELDNIQVMIDANEQLAAKLQAEEQEQFLIQEKSRMLVEMIAKRKKFFAAQRAAKQRSKPPTKNQLRNRMCTYLNNMGGYKHTQLKRRSYEEIHKLFDKAYKQLESDKSKKQKIDKHVEAEKDDQEEAKMKRHIEIVKDDDVAIDAIPLATKPPVIVEYKIDKDGRIEDLETLWKLVKAKHENTRPEEDYERVLWGDLKVMFEPDIKCEGRIVGFKRLHDILRVTAAQLQLLSGYYCWKKYVDRDEIKD</sequence>
<gene>
    <name evidence="3" type="ORF">Tco_0975579</name>
</gene>
<evidence type="ECO:0008006" key="5">
    <source>
        <dbReference type="Google" id="ProtNLM"/>
    </source>
</evidence>
<evidence type="ECO:0000313" key="3">
    <source>
        <dbReference type="EMBL" id="GJT49422.1"/>
    </source>
</evidence>
<feature type="compositionally biased region" description="Polar residues" evidence="2">
    <location>
        <begin position="129"/>
        <end position="140"/>
    </location>
</feature>
<feature type="coiled-coil region" evidence="1">
    <location>
        <begin position="153"/>
        <end position="187"/>
    </location>
</feature>
<evidence type="ECO:0000256" key="1">
    <source>
        <dbReference type="SAM" id="Coils"/>
    </source>
</evidence>
<name>A0ABQ5EG02_9ASTR</name>
<proteinExistence type="predicted"/>
<dbReference type="Proteomes" id="UP001151760">
    <property type="component" value="Unassembled WGS sequence"/>
</dbReference>
<keyword evidence="4" id="KW-1185">Reference proteome</keyword>
<reference evidence="3" key="1">
    <citation type="journal article" date="2022" name="Int. J. Mol. Sci.">
        <title>Draft Genome of Tanacetum Coccineum: Genomic Comparison of Closely Related Tanacetum-Family Plants.</title>
        <authorList>
            <person name="Yamashiro T."/>
            <person name="Shiraishi A."/>
            <person name="Nakayama K."/>
            <person name="Satake H."/>
        </authorList>
    </citation>
    <scope>NUCLEOTIDE SEQUENCE</scope>
</reference>
<comment type="caution">
    <text evidence="3">The sequence shown here is derived from an EMBL/GenBank/DDBJ whole genome shotgun (WGS) entry which is preliminary data.</text>
</comment>
<accession>A0ABQ5EG02</accession>
<dbReference type="EMBL" id="BQNB010016238">
    <property type="protein sequence ID" value="GJT49422.1"/>
    <property type="molecule type" value="Genomic_DNA"/>
</dbReference>
<feature type="region of interest" description="Disordered" evidence="2">
    <location>
        <begin position="118"/>
        <end position="147"/>
    </location>
</feature>
<protein>
    <recommendedName>
        <fullName evidence="5">Xylulose kinase-1</fullName>
    </recommendedName>
</protein>
<keyword evidence="1" id="KW-0175">Coiled coil</keyword>
<evidence type="ECO:0000256" key="2">
    <source>
        <dbReference type="SAM" id="MobiDB-lite"/>
    </source>
</evidence>
<reference evidence="3" key="2">
    <citation type="submission" date="2022-01" db="EMBL/GenBank/DDBJ databases">
        <authorList>
            <person name="Yamashiro T."/>
            <person name="Shiraishi A."/>
            <person name="Satake H."/>
            <person name="Nakayama K."/>
        </authorList>
    </citation>
    <scope>NUCLEOTIDE SEQUENCE</scope>
</reference>
<organism evidence="3 4">
    <name type="scientific">Tanacetum coccineum</name>
    <dbReference type="NCBI Taxonomy" id="301880"/>
    <lineage>
        <taxon>Eukaryota</taxon>
        <taxon>Viridiplantae</taxon>
        <taxon>Streptophyta</taxon>
        <taxon>Embryophyta</taxon>
        <taxon>Tracheophyta</taxon>
        <taxon>Spermatophyta</taxon>
        <taxon>Magnoliopsida</taxon>
        <taxon>eudicotyledons</taxon>
        <taxon>Gunneridae</taxon>
        <taxon>Pentapetalae</taxon>
        <taxon>asterids</taxon>
        <taxon>campanulids</taxon>
        <taxon>Asterales</taxon>
        <taxon>Asteraceae</taxon>
        <taxon>Asteroideae</taxon>
        <taxon>Anthemideae</taxon>
        <taxon>Anthemidinae</taxon>
        <taxon>Tanacetum</taxon>
    </lineage>
</organism>